<comment type="subcellular location">
    <subcellularLocation>
        <location evidence="1">Cell membrane</location>
        <topology evidence="1">Multi-pass membrane protein</topology>
    </subcellularLocation>
</comment>
<keyword evidence="10" id="KW-1185">Reference proteome</keyword>
<dbReference type="InterPro" id="IPR011701">
    <property type="entry name" value="MFS"/>
</dbReference>
<dbReference type="PANTHER" id="PTHR23531">
    <property type="entry name" value="QUINOLENE RESISTANCE PROTEIN NORA"/>
    <property type="match status" value="1"/>
</dbReference>
<keyword evidence="3" id="KW-0813">Transport</keyword>
<evidence type="ECO:0000256" key="7">
    <source>
        <dbReference type="SAM" id="Phobius"/>
    </source>
</evidence>
<feature type="transmembrane region" description="Helical" evidence="7">
    <location>
        <begin position="338"/>
        <end position="360"/>
    </location>
</feature>
<dbReference type="OrthoDB" id="9814001at2"/>
<dbReference type="PROSITE" id="PS00216">
    <property type="entry name" value="SUGAR_TRANSPORT_1"/>
    <property type="match status" value="1"/>
</dbReference>
<dbReference type="InterPro" id="IPR005829">
    <property type="entry name" value="Sugar_transporter_CS"/>
</dbReference>
<evidence type="ECO:0000256" key="3">
    <source>
        <dbReference type="ARBA" id="ARBA00022448"/>
    </source>
</evidence>
<feature type="transmembrane region" description="Helical" evidence="7">
    <location>
        <begin position="277"/>
        <end position="298"/>
    </location>
</feature>
<protein>
    <submittedName>
        <fullName evidence="9">MFS transporter</fullName>
    </submittedName>
</protein>
<feature type="domain" description="Major facilitator superfamily (MFS) profile" evidence="8">
    <location>
        <begin position="40"/>
        <end position="422"/>
    </location>
</feature>
<evidence type="ECO:0000256" key="6">
    <source>
        <dbReference type="ARBA" id="ARBA00023136"/>
    </source>
</evidence>
<dbReference type="CDD" id="cd17489">
    <property type="entry name" value="MFS_YfcJ_like"/>
    <property type="match status" value="1"/>
</dbReference>
<dbReference type="Gene3D" id="1.20.1250.20">
    <property type="entry name" value="MFS general substrate transporter like domains"/>
    <property type="match status" value="1"/>
</dbReference>
<evidence type="ECO:0000259" key="8">
    <source>
        <dbReference type="PROSITE" id="PS50850"/>
    </source>
</evidence>
<sequence>MEFCKIVKRQRNGQKLSKNKASAQNLAKDIAEEAPLWTKSFIYICLVNLFIFGALQVILPTLPVYVQELGGKEADVGLIIGLFTFTAMLSRPISGLILDRWGRKSLLLLALFVYALFSYSYILASSVLVLILIRLIHGAAWGVATTAAGTVVTDLLPPRRLGEGMGYFSLTSAVSMATFPALGLFMIEKYDFLILFLFSMGIAFLGLFFALLIRYPSPTEQRVEAVKAQAGGNKVALFLRKFFEPQAYGPAVVMFFITSTFGAIISFIALYADQLKIGQVGLFFTFYAVTLILGRPYAGRQVDQGHIDKIVASGLLLIIVSLLLLSQTYHVATLMISGAIYGLGIGFTMPALQTLSVIGVPYHRRGTANGTFFSFFDLGIGLGAIGWGYVAMIVGYRTMYGLTAIPVVIAGLLYFFNKKKILKEQNKEN</sequence>
<dbReference type="GO" id="GO:0022857">
    <property type="term" value="F:transmembrane transporter activity"/>
    <property type="evidence" value="ECO:0007669"/>
    <property type="project" value="InterPro"/>
</dbReference>
<evidence type="ECO:0000256" key="4">
    <source>
        <dbReference type="ARBA" id="ARBA00022692"/>
    </source>
</evidence>
<dbReference type="InterPro" id="IPR036259">
    <property type="entry name" value="MFS_trans_sf"/>
</dbReference>
<feature type="transmembrane region" description="Helical" evidence="7">
    <location>
        <begin position="310"/>
        <end position="332"/>
    </location>
</feature>
<evidence type="ECO:0000256" key="1">
    <source>
        <dbReference type="ARBA" id="ARBA00004651"/>
    </source>
</evidence>
<proteinExistence type="inferred from homology"/>
<feature type="transmembrane region" description="Helical" evidence="7">
    <location>
        <begin position="106"/>
        <end position="133"/>
    </location>
</feature>
<feature type="transmembrane region" description="Helical" evidence="7">
    <location>
        <begin position="139"/>
        <end position="156"/>
    </location>
</feature>
<feature type="transmembrane region" description="Helical" evidence="7">
    <location>
        <begin position="76"/>
        <end position="94"/>
    </location>
</feature>
<keyword evidence="5 7" id="KW-1133">Transmembrane helix</keyword>
<keyword evidence="6 7" id="KW-0472">Membrane</keyword>
<gene>
    <name evidence="9" type="ORF">F9B85_09650</name>
</gene>
<feature type="transmembrane region" description="Helical" evidence="7">
    <location>
        <begin position="247"/>
        <end position="271"/>
    </location>
</feature>
<feature type="transmembrane region" description="Helical" evidence="7">
    <location>
        <begin position="372"/>
        <end position="393"/>
    </location>
</feature>
<dbReference type="InterPro" id="IPR001958">
    <property type="entry name" value="Tet-R_TetA/multi-R_MdtG-like"/>
</dbReference>
<dbReference type="Pfam" id="PF07690">
    <property type="entry name" value="MFS_1"/>
    <property type="match status" value="1"/>
</dbReference>
<dbReference type="EMBL" id="WBXO01000007">
    <property type="protein sequence ID" value="KAB2952072.1"/>
    <property type="molecule type" value="Genomic_DNA"/>
</dbReference>
<evidence type="ECO:0000313" key="10">
    <source>
        <dbReference type="Proteomes" id="UP000468766"/>
    </source>
</evidence>
<evidence type="ECO:0000313" key="9">
    <source>
        <dbReference type="EMBL" id="KAB2952072.1"/>
    </source>
</evidence>
<accession>A0A6I0EYZ5</accession>
<dbReference type="SUPFAM" id="SSF103473">
    <property type="entry name" value="MFS general substrate transporter"/>
    <property type="match status" value="1"/>
</dbReference>
<evidence type="ECO:0000256" key="5">
    <source>
        <dbReference type="ARBA" id="ARBA00022989"/>
    </source>
</evidence>
<name>A0A6I0EYZ5_9FIRM</name>
<keyword evidence="4 7" id="KW-0812">Transmembrane</keyword>
<comment type="similarity">
    <text evidence="2">Belongs to the major facilitator superfamily. TCR/Tet family.</text>
</comment>
<dbReference type="PROSITE" id="PS50850">
    <property type="entry name" value="MFS"/>
    <property type="match status" value="1"/>
</dbReference>
<dbReference type="PRINTS" id="PR01035">
    <property type="entry name" value="TCRTETA"/>
</dbReference>
<organism evidence="9 10">
    <name type="scientific">Heliorestis acidaminivorans</name>
    <dbReference type="NCBI Taxonomy" id="553427"/>
    <lineage>
        <taxon>Bacteria</taxon>
        <taxon>Bacillati</taxon>
        <taxon>Bacillota</taxon>
        <taxon>Clostridia</taxon>
        <taxon>Eubacteriales</taxon>
        <taxon>Heliobacteriaceae</taxon>
        <taxon>Heliorestis</taxon>
    </lineage>
</organism>
<dbReference type="Proteomes" id="UP000468766">
    <property type="component" value="Unassembled WGS sequence"/>
</dbReference>
<dbReference type="AlphaFoldDB" id="A0A6I0EYZ5"/>
<dbReference type="InterPro" id="IPR020846">
    <property type="entry name" value="MFS_dom"/>
</dbReference>
<dbReference type="GO" id="GO:0005886">
    <property type="term" value="C:plasma membrane"/>
    <property type="evidence" value="ECO:0007669"/>
    <property type="project" value="UniProtKB-SubCell"/>
</dbReference>
<comment type="caution">
    <text evidence="9">The sequence shown here is derived from an EMBL/GenBank/DDBJ whole genome shotgun (WGS) entry which is preliminary data.</text>
</comment>
<feature type="transmembrane region" description="Helical" evidence="7">
    <location>
        <begin position="41"/>
        <end position="64"/>
    </location>
</feature>
<evidence type="ECO:0000256" key="2">
    <source>
        <dbReference type="ARBA" id="ARBA00007520"/>
    </source>
</evidence>
<feature type="transmembrane region" description="Helical" evidence="7">
    <location>
        <begin position="399"/>
        <end position="417"/>
    </location>
</feature>
<feature type="transmembrane region" description="Helical" evidence="7">
    <location>
        <begin position="168"/>
        <end position="187"/>
    </location>
</feature>
<feature type="transmembrane region" description="Helical" evidence="7">
    <location>
        <begin position="193"/>
        <end position="213"/>
    </location>
</feature>
<reference evidence="9 10" key="1">
    <citation type="submission" date="2019-10" db="EMBL/GenBank/DDBJ databases">
        <title>Whole-genome sequence of the extremophile Heliorestis acidaminivorans DSM 24790.</title>
        <authorList>
            <person name="Kyndt J.A."/>
            <person name="Meyer T.E."/>
        </authorList>
    </citation>
    <scope>NUCLEOTIDE SEQUENCE [LARGE SCALE GENOMIC DNA]</scope>
    <source>
        <strain evidence="9 10">DSM 24790</strain>
    </source>
</reference>
<dbReference type="PANTHER" id="PTHR23531:SF2">
    <property type="entry name" value="PERMEASE"/>
    <property type="match status" value="1"/>
</dbReference>
<dbReference type="InterPro" id="IPR052714">
    <property type="entry name" value="MFS_Exporter"/>
</dbReference>